<reference evidence="2" key="1">
    <citation type="submission" date="2021-02" db="EMBL/GenBank/DDBJ databases">
        <title>Genome sequence Cadophora malorum strain M34.</title>
        <authorList>
            <person name="Stefanovic E."/>
            <person name="Vu D."/>
            <person name="Scully C."/>
            <person name="Dijksterhuis J."/>
            <person name="Roader J."/>
            <person name="Houbraken J."/>
        </authorList>
    </citation>
    <scope>NUCLEOTIDE SEQUENCE</scope>
    <source>
        <strain evidence="2">M34</strain>
    </source>
</reference>
<dbReference type="EMBL" id="JAFJYH010000224">
    <property type="protein sequence ID" value="KAG4415388.1"/>
    <property type="molecule type" value="Genomic_DNA"/>
</dbReference>
<comment type="caution">
    <text evidence="2">The sequence shown here is derived from an EMBL/GenBank/DDBJ whole genome shotgun (WGS) entry which is preliminary data.</text>
</comment>
<evidence type="ECO:0000313" key="3">
    <source>
        <dbReference type="Proteomes" id="UP000664132"/>
    </source>
</evidence>
<accession>A0A8H7TAN6</accession>
<protein>
    <submittedName>
        <fullName evidence="2">Uncharacterized protein</fullName>
    </submittedName>
</protein>
<name>A0A8H7TAN6_9HELO</name>
<evidence type="ECO:0000256" key="1">
    <source>
        <dbReference type="SAM" id="Phobius"/>
    </source>
</evidence>
<feature type="transmembrane region" description="Helical" evidence="1">
    <location>
        <begin position="6"/>
        <end position="31"/>
    </location>
</feature>
<gene>
    <name evidence="2" type="ORF">IFR04_011484</name>
</gene>
<keyword evidence="1" id="KW-1133">Transmembrane helix</keyword>
<dbReference type="OrthoDB" id="3545128at2759"/>
<keyword evidence="1" id="KW-0812">Transmembrane</keyword>
<dbReference type="AlphaFoldDB" id="A0A8H7TAN6"/>
<evidence type="ECO:0000313" key="2">
    <source>
        <dbReference type="EMBL" id="KAG4415388.1"/>
    </source>
</evidence>
<keyword evidence="1" id="KW-0472">Membrane</keyword>
<dbReference type="Proteomes" id="UP000664132">
    <property type="component" value="Unassembled WGS sequence"/>
</dbReference>
<organism evidence="2 3">
    <name type="scientific">Cadophora malorum</name>
    <dbReference type="NCBI Taxonomy" id="108018"/>
    <lineage>
        <taxon>Eukaryota</taxon>
        <taxon>Fungi</taxon>
        <taxon>Dikarya</taxon>
        <taxon>Ascomycota</taxon>
        <taxon>Pezizomycotina</taxon>
        <taxon>Leotiomycetes</taxon>
        <taxon>Helotiales</taxon>
        <taxon>Ploettnerulaceae</taxon>
        <taxon>Cadophora</taxon>
    </lineage>
</organism>
<proteinExistence type="predicted"/>
<keyword evidence="3" id="KW-1185">Reference proteome</keyword>
<sequence>MTSKAALALAITLPLAMVCIAFIIGSAILLFRLGNQRKESSRLDTELLNVQKQLAAFPRPGSEDPHQNEFFLEDISLAYGSFVVAVCQHVRKWIDLESTSSPPRKDSDPQLQAILFPEPPRLLPINKGMDTALFSNPHQYTIEEICSAIEARGTRHDMFQYILMSIMLKGVTLREDAASTLLPFTPDDVRSLAKLHGAIRTLNLSGRVSCHIANFWIYKSSPGHHGPTRSEYYKFVKSVFEPHFATDVDMFRYRTDLDDVLDKAIEFGKKVSGRAADHIEARWGKRDDVDGIVTYPALYAVEYVKDGRFVDHCLDKGAIHRPSEEEIM</sequence>